<dbReference type="PANTHER" id="PTHR19143">
    <property type="entry name" value="FIBRINOGEN/TENASCIN/ANGIOPOEITIN"/>
    <property type="match status" value="1"/>
</dbReference>
<evidence type="ECO:0000313" key="3">
    <source>
        <dbReference type="Proteomes" id="UP000075883"/>
    </source>
</evidence>
<dbReference type="SMART" id="SM00186">
    <property type="entry name" value="FBG"/>
    <property type="match status" value="1"/>
</dbReference>
<evidence type="ECO:0000313" key="2">
    <source>
        <dbReference type="EnsemblMetazoa" id="ACUA026785-PA"/>
    </source>
</evidence>
<dbReference type="InterPro" id="IPR002181">
    <property type="entry name" value="Fibrinogen_a/b/g_C_dom"/>
</dbReference>
<dbReference type="Proteomes" id="UP000075883">
    <property type="component" value="Unassembled WGS sequence"/>
</dbReference>
<evidence type="ECO:0000259" key="1">
    <source>
        <dbReference type="PROSITE" id="PS51406"/>
    </source>
</evidence>
<dbReference type="GO" id="GO:0005615">
    <property type="term" value="C:extracellular space"/>
    <property type="evidence" value="ECO:0007669"/>
    <property type="project" value="TreeGrafter"/>
</dbReference>
<dbReference type="EMBL" id="AXCM01003788">
    <property type="status" value="NOT_ANNOTATED_CDS"/>
    <property type="molecule type" value="Genomic_DNA"/>
</dbReference>
<reference evidence="2" key="2">
    <citation type="submission" date="2020-05" db="UniProtKB">
        <authorList>
            <consortium name="EnsemblMetazoa"/>
        </authorList>
    </citation>
    <scope>IDENTIFICATION</scope>
    <source>
        <strain evidence="2">A-37</strain>
    </source>
</reference>
<dbReference type="VEuPathDB" id="VectorBase:ACUA026785"/>
<name>A0A182MUU8_9DIPT</name>
<dbReference type="Pfam" id="PF00147">
    <property type="entry name" value="Fibrinogen_C"/>
    <property type="match status" value="1"/>
</dbReference>
<sequence>MVNNRMEESFKKLSEQFQTIITSTAQRLANIEQKQELHSENTGVYTIQPDTSNNLTFKVSREWSNTHGFGGNWIVFQRRFNGLVNFYRNWTEYKQGFGDLHGEHWLGLDKLHAIVKTRQHELLIVLEDFDGVIAYAHYDNFKIGDESEKYILKSVGSYTGTANDSLTYHKGIQFSTYDQDNDQSDSKCAELFGGAWWFSSCCFRYLIFSVCSWCNIY</sequence>
<dbReference type="PROSITE" id="PS51406">
    <property type="entry name" value="FIBRINOGEN_C_2"/>
    <property type="match status" value="1"/>
</dbReference>
<dbReference type="SUPFAM" id="SSF56496">
    <property type="entry name" value="Fibrinogen C-terminal domain-like"/>
    <property type="match status" value="1"/>
</dbReference>
<dbReference type="InterPro" id="IPR036056">
    <property type="entry name" value="Fibrinogen-like_C"/>
</dbReference>
<organism evidence="2 3">
    <name type="scientific">Anopheles culicifacies</name>
    <dbReference type="NCBI Taxonomy" id="139723"/>
    <lineage>
        <taxon>Eukaryota</taxon>
        <taxon>Metazoa</taxon>
        <taxon>Ecdysozoa</taxon>
        <taxon>Arthropoda</taxon>
        <taxon>Hexapoda</taxon>
        <taxon>Insecta</taxon>
        <taxon>Pterygota</taxon>
        <taxon>Neoptera</taxon>
        <taxon>Endopterygota</taxon>
        <taxon>Diptera</taxon>
        <taxon>Nematocera</taxon>
        <taxon>Culicoidea</taxon>
        <taxon>Culicidae</taxon>
        <taxon>Anophelinae</taxon>
        <taxon>Anopheles</taxon>
        <taxon>culicifacies species complex</taxon>
    </lineage>
</organism>
<accession>A0A182MUU8</accession>
<dbReference type="InterPro" id="IPR014716">
    <property type="entry name" value="Fibrinogen_a/b/g_C_1"/>
</dbReference>
<dbReference type="Gene3D" id="3.90.215.10">
    <property type="entry name" value="Gamma Fibrinogen, chain A, domain 1"/>
    <property type="match status" value="1"/>
</dbReference>
<dbReference type="CDD" id="cd00087">
    <property type="entry name" value="FReD"/>
    <property type="match status" value="1"/>
</dbReference>
<dbReference type="InterPro" id="IPR050373">
    <property type="entry name" value="Fibrinogen_C-term_domain"/>
</dbReference>
<dbReference type="AlphaFoldDB" id="A0A182MUU8"/>
<dbReference type="EnsemblMetazoa" id="ACUA026785-RA">
    <property type="protein sequence ID" value="ACUA026785-PA"/>
    <property type="gene ID" value="ACUA026785"/>
</dbReference>
<reference evidence="3" key="1">
    <citation type="submission" date="2013-09" db="EMBL/GenBank/DDBJ databases">
        <title>The Genome Sequence of Anopheles culicifacies species A.</title>
        <authorList>
            <consortium name="The Broad Institute Genomics Platform"/>
            <person name="Neafsey D.E."/>
            <person name="Besansky N."/>
            <person name="Howell P."/>
            <person name="Walton C."/>
            <person name="Young S.K."/>
            <person name="Zeng Q."/>
            <person name="Gargeya S."/>
            <person name="Fitzgerald M."/>
            <person name="Haas B."/>
            <person name="Abouelleil A."/>
            <person name="Allen A.W."/>
            <person name="Alvarado L."/>
            <person name="Arachchi H.M."/>
            <person name="Berlin A.M."/>
            <person name="Chapman S.B."/>
            <person name="Gainer-Dewar J."/>
            <person name="Goldberg J."/>
            <person name="Griggs A."/>
            <person name="Gujja S."/>
            <person name="Hansen M."/>
            <person name="Howarth C."/>
            <person name="Imamovic A."/>
            <person name="Ireland A."/>
            <person name="Larimer J."/>
            <person name="McCowan C."/>
            <person name="Murphy C."/>
            <person name="Pearson M."/>
            <person name="Poon T.W."/>
            <person name="Priest M."/>
            <person name="Roberts A."/>
            <person name="Saif S."/>
            <person name="Shea T."/>
            <person name="Sisk P."/>
            <person name="Sykes S."/>
            <person name="Wortman J."/>
            <person name="Nusbaum C."/>
            <person name="Birren B."/>
        </authorList>
    </citation>
    <scope>NUCLEOTIDE SEQUENCE [LARGE SCALE GENOMIC DNA]</scope>
    <source>
        <strain evidence="3">A-37</strain>
    </source>
</reference>
<feature type="domain" description="Fibrinogen C-terminal" evidence="1">
    <location>
        <begin position="19"/>
        <end position="201"/>
    </location>
</feature>
<dbReference type="PANTHER" id="PTHR19143:SF327">
    <property type="entry name" value="FI21813P1-RELATED"/>
    <property type="match status" value="1"/>
</dbReference>
<protein>
    <recommendedName>
        <fullName evidence="1">Fibrinogen C-terminal domain-containing protein</fullName>
    </recommendedName>
</protein>
<keyword evidence="3" id="KW-1185">Reference proteome</keyword>
<proteinExistence type="predicted"/>
<dbReference type="STRING" id="139723.A0A182MUU8"/>